<comment type="caution">
    <text evidence="1">The sequence shown here is derived from an EMBL/GenBank/DDBJ whole genome shotgun (WGS) entry which is preliminary data.</text>
</comment>
<dbReference type="EMBL" id="MLJW01000110">
    <property type="protein sequence ID" value="OIQ99139.1"/>
    <property type="molecule type" value="Genomic_DNA"/>
</dbReference>
<dbReference type="AlphaFoldDB" id="A0A1J5SBN7"/>
<gene>
    <name evidence="1" type="ORF">GALL_188760</name>
</gene>
<protein>
    <submittedName>
        <fullName evidence="1">Uncharacterized protein</fullName>
    </submittedName>
</protein>
<accession>A0A1J5SBN7</accession>
<reference evidence="1" key="1">
    <citation type="submission" date="2016-10" db="EMBL/GenBank/DDBJ databases">
        <title>Sequence of Gallionella enrichment culture.</title>
        <authorList>
            <person name="Poehlein A."/>
            <person name="Muehling M."/>
            <person name="Daniel R."/>
        </authorList>
    </citation>
    <scope>NUCLEOTIDE SEQUENCE</scope>
</reference>
<organism evidence="1">
    <name type="scientific">mine drainage metagenome</name>
    <dbReference type="NCBI Taxonomy" id="410659"/>
    <lineage>
        <taxon>unclassified sequences</taxon>
        <taxon>metagenomes</taxon>
        <taxon>ecological metagenomes</taxon>
    </lineage>
</organism>
<proteinExistence type="predicted"/>
<name>A0A1J5SBN7_9ZZZZ</name>
<evidence type="ECO:0000313" key="1">
    <source>
        <dbReference type="EMBL" id="OIQ99139.1"/>
    </source>
</evidence>
<sequence length="69" mass="7917">MDGIARYSKNKWLISDFLKGEIFLINEKGQIEKTITSKKGAADIFYIHEKNLIVVPVLMDNEVVTYLVD</sequence>